<comment type="caution">
    <text evidence="2">The sequence shown here is derived from an EMBL/GenBank/DDBJ whole genome shotgun (WGS) entry which is preliminary data.</text>
</comment>
<gene>
    <name evidence="2" type="ORF">NCGR_LOCUS18246</name>
</gene>
<protein>
    <submittedName>
        <fullName evidence="2">Uncharacterized protein</fullName>
    </submittedName>
</protein>
<name>A0A811NMN0_9POAL</name>
<evidence type="ECO:0000313" key="3">
    <source>
        <dbReference type="Proteomes" id="UP000604825"/>
    </source>
</evidence>
<sequence>MRSRQPLETHLDRWSSLMERRERISTRRSSGRPATAVFFGRSMPLRMEKQTGGEGDEGREETSERAAGMEVDRSVPAPGAREVYMAIGAQRSGWCERRYMQSSNLHGEAAHTKISLPIRFQKVKLQNAQMLGTSQSRITARRLSDPIQML</sequence>
<reference evidence="2" key="1">
    <citation type="submission" date="2020-10" db="EMBL/GenBank/DDBJ databases">
        <authorList>
            <person name="Han B."/>
            <person name="Lu T."/>
            <person name="Zhao Q."/>
            <person name="Huang X."/>
            <person name="Zhao Y."/>
        </authorList>
    </citation>
    <scope>NUCLEOTIDE SEQUENCE</scope>
</reference>
<accession>A0A811NMN0</accession>
<dbReference type="EMBL" id="CAJGYO010000004">
    <property type="protein sequence ID" value="CAD6226411.1"/>
    <property type="molecule type" value="Genomic_DNA"/>
</dbReference>
<evidence type="ECO:0000313" key="2">
    <source>
        <dbReference type="EMBL" id="CAD6226411.1"/>
    </source>
</evidence>
<dbReference type="Proteomes" id="UP000604825">
    <property type="component" value="Unassembled WGS sequence"/>
</dbReference>
<proteinExistence type="predicted"/>
<evidence type="ECO:0000256" key="1">
    <source>
        <dbReference type="SAM" id="MobiDB-lite"/>
    </source>
</evidence>
<keyword evidence="3" id="KW-1185">Reference proteome</keyword>
<feature type="region of interest" description="Disordered" evidence="1">
    <location>
        <begin position="21"/>
        <end position="71"/>
    </location>
</feature>
<organism evidence="2 3">
    <name type="scientific">Miscanthus lutarioriparius</name>
    <dbReference type="NCBI Taxonomy" id="422564"/>
    <lineage>
        <taxon>Eukaryota</taxon>
        <taxon>Viridiplantae</taxon>
        <taxon>Streptophyta</taxon>
        <taxon>Embryophyta</taxon>
        <taxon>Tracheophyta</taxon>
        <taxon>Spermatophyta</taxon>
        <taxon>Magnoliopsida</taxon>
        <taxon>Liliopsida</taxon>
        <taxon>Poales</taxon>
        <taxon>Poaceae</taxon>
        <taxon>PACMAD clade</taxon>
        <taxon>Panicoideae</taxon>
        <taxon>Andropogonodae</taxon>
        <taxon>Andropogoneae</taxon>
        <taxon>Saccharinae</taxon>
        <taxon>Miscanthus</taxon>
    </lineage>
</organism>
<dbReference type="AlphaFoldDB" id="A0A811NMN0"/>